<dbReference type="Proteomes" id="UP000009168">
    <property type="component" value="Unassembled WGS sequence"/>
</dbReference>
<dbReference type="EMBL" id="GG662769">
    <property type="protein sequence ID" value="EAR91768.2"/>
    <property type="molecule type" value="Genomic_DNA"/>
</dbReference>
<gene>
    <name evidence="1" type="ORF">TTHERM_00809120</name>
</gene>
<keyword evidence="2" id="KW-1185">Reference proteome</keyword>
<proteinExistence type="predicted"/>
<dbReference type="RefSeq" id="XP_001012013.2">
    <property type="nucleotide sequence ID" value="XM_001012013.2"/>
</dbReference>
<evidence type="ECO:0000313" key="2">
    <source>
        <dbReference type="Proteomes" id="UP000009168"/>
    </source>
</evidence>
<reference evidence="2" key="1">
    <citation type="journal article" date="2006" name="PLoS Biol.">
        <title>Macronuclear genome sequence of the ciliate Tetrahymena thermophila, a model eukaryote.</title>
        <authorList>
            <person name="Eisen J.A."/>
            <person name="Coyne R.S."/>
            <person name="Wu M."/>
            <person name="Wu D."/>
            <person name="Thiagarajan M."/>
            <person name="Wortman J.R."/>
            <person name="Badger J.H."/>
            <person name="Ren Q."/>
            <person name="Amedeo P."/>
            <person name="Jones K.M."/>
            <person name="Tallon L.J."/>
            <person name="Delcher A.L."/>
            <person name="Salzberg S.L."/>
            <person name="Silva J.C."/>
            <person name="Haas B.J."/>
            <person name="Majoros W.H."/>
            <person name="Farzad M."/>
            <person name="Carlton J.M."/>
            <person name="Smith R.K. Jr."/>
            <person name="Garg J."/>
            <person name="Pearlman R.E."/>
            <person name="Karrer K.M."/>
            <person name="Sun L."/>
            <person name="Manning G."/>
            <person name="Elde N.C."/>
            <person name="Turkewitz A.P."/>
            <person name="Asai D.J."/>
            <person name="Wilkes D.E."/>
            <person name="Wang Y."/>
            <person name="Cai H."/>
            <person name="Collins K."/>
            <person name="Stewart B.A."/>
            <person name="Lee S.R."/>
            <person name="Wilamowska K."/>
            <person name="Weinberg Z."/>
            <person name="Ruzzo W.L."/>
            <person name="Wloga D."/>
            <person name="Gaertig J."/>
            <person name="Frankel J."/>
            <person name="Tsao C.-C."/>
            <person name="Gorovsky M.A."/>
            <person name="Keeling P.J."/>
            <person name="Waller R.F."/>
            <person name="Patron N.J."/>
            <person name="Cherry J.M."/>
            <person name="Stover N.A."/>
            <person name="Krieger C.J."/>
            <person name="del Toro C."/>
            <person name="Ryder H.F."/>
            <person name="Williamson S.C."/>
            <person name="Barbeau R.A."/>
            <person name="Hamilton E.P."/>
            <person name="Orias E."/>
        </authorList>
    </citation>
    <scope>NUCLEOTIDE SEQUENCE [LARGE SCALE GENOMIC DNA]</scope>
    <source>
        <strain evidence="2">SB210</strain>
    </source>
</reference>
<organism evidence="1 2">
    <name type="scientific">Tetrahymena thermophila (strain SB210)</name>
    <dbReference type="NCBI Taxonomy" id="312017"/>
    <lineage>
        <taxon>Eukaryota</taxon>
        <taxon>Sar</taxon>
        <taxon>Alveolata</taxon>
        <taxon>Ciliophora</taxon>
        <taxon>Intramacronucleata</taxon>
        <taxon>Oligohymenophorea</taxon>
        <taxon>Hymenostomatida</taxon>
        <taxon>Tetrahymenina</taxon>
        <taxon>Tetrahymenidae</taxon>
        <taxon>Tetrahymena</taxon>
    </lineage>
</organism>
<dbReference type="GeneID" id="7829656"/>
<dbReference type="InParanoid" id="Q233R1"/>
<dbReference type="KEGG" id="tet:TTHERM_00809120"/>
<sequence length="497" mass="60182">MIVIVELLIMNKILFYLFYKWVRINIQICRDIKWTKYKKKFNQKIEKKYLQNTNIILNYKTKNKSYNKNMSKRKQSFSQDKESKKNSEEIKVLEEFIEINVKQEEEQFEEKISKKLKIENQDEQEIKEHKQSQQIQIRQQQQLQILQPRVQSQMGFQIDDKTIQFLIIKLITCFNKSANEKQKIEGYTSLYNYFYAKYESLFSIYFGNNEEKFYNIANSIKKLQDNNIMEVYEQFDEIFNSKIKNIYDNNESLNNSQIQFDMELFERIYEQIISQCPFHCLQQNSWQYENISNSEQAKKASDKFIGIVNSKLEHFANFIIFEKNNIEQQVCSKDKIDVIYFNKDIMPKPQYITENYNVFITRTNFSLIEQLKNNLKLRQISLYFHRENIQKIISDKQKLIGKSLYAQFVFYFQMAILKKLFVKCDFYGVPLTDNELLQKNYIQSIKNIHQLYTKIWSCYLKDMPYPQNKEITPEEYKFAQNFFLANIQAQLNLELFK</sequence>
<dbReference type="HOGENOM" id="CLU_503009_0_0_1"/>
<accession>Q233R1</accession>
<protein>
    <submittedName>
        <fullName evidence="1">Uncharacterized protein</fullName>
    </submittedName>
</protein>
<dbReference type="AlphaFoldDB" id="Q233R1"/>
<evidence type="ECO:0000313" key="1">
    <source>
        <dbReference type="EMBL" id="EAR91768.2"/>
    </source>
</evidence>
<name>Q233R1_TETTS</name>